<dbReference type="OrthoDB" id="9800680at2"/>
<gene>
    <name evidence="4" type="ORF">LARV_01707</name>
</gene>
<dbReference type="GO" id="GO:0008830">
    <property type="term" value="F:dTDP-4-dehydrorhamnose 3,5-epimerase activity"/>
    <property type="evidence" value="ECO:0007669"/>
    <property type="project" value="UniProtKB-UniRule"/>
</dbReference>
<feature type="active site" description="Proton donor" evidence="1">
    <location>
        <position position="132"/>
    </location>
</feature>
<evidence type="ECO:0000256" key="2">
    <source>
        <dbReference type="PIRSR" id="PIRSR600888-3"/>
    </source>
</evidence>
<dbReference type="Gene3D" id="2.60.120.10">
    <property type="entry name" value="Jelly Rolls"/>
    <property type="match status" value="1"/>
</dbReference>
<dbReference type="CDD" id="cd00438">
    <property type="entry name" value="cupin_RmlC"/>
    <property type="match status" value="1"/>
</dbReference>
<comment type="catalytic activity">
    <reaction evidence="3">
        <text>dTDP-4-dehydro-6-deoxy-alpha-D-glucose = dTDP-4-dehydro-beta-L-rhamnose</text>
        <dbReference type="Rhea" id="RHEA:16969"/>
        <dbReference type="ChEBI" id="CHEBI:57649"/>
        <dbReference type="ChEBI" id="CHEBI:62830"/>
        <dbReference type="EC" id="5.1.3.13"/>
    </reaction>
</comment>
<evidence type="ECO:0000313" key="5">
    <source>
        <dbReference type="Proteomes" id="UP000055060"/>
    </source>
</evidence>
<dbReference type="GO" id="GO:0005829">
    <property type="term" value="C:cytosol"/>
    <property type="evidence" value="ECO:0007669"/>
    <property type="project" value="TreeGrafter"/>
</dbReference>
<name>A0A0S7B8V6_9CHLR</name>
<dbReference type="SUPFAM" id="SSF51182">
    <property type="entry name" value="RmlC-like cupins"/>
    <property type="match status" value="1"/>
</dbReference>
<dbReference type="GO" id="GO:0019305">
    <property type="term" value="P:dTDP-rhamnose biosynthetic process"/>
    <property type="evidence" value="ECO:0007669"/>
    <property type="project" value="UniProtKB-UniRule"/>
</dbReference>
<keyword evidence="5" id="KW-1185">Reference proteome</keyword>
<feature type="active site" description="Proton acceptor" evidence="1">
    <location>
        <position position="63"/>
    </location>
</feature>
<accession>A0A0S7B8V6</accession>
<comment type="similarity">
    <text evidence="3">Belongs to the dTDP-4-dehydrorhamnose 3,5-epimerase family.</text>
</comment>
<organism evidence="4">
    <name type="scientific">Longilinea arvoryzae</name>
    <dbReference type="NCBI Taxonomy" id="360412"/>
    <lineage>
        <taxon>Bacteria</taxon>
        <taxon>Bacillati</taxon>
        <taxon>Chloroflexota</taxon>
        <taxon>Anaerolineae</taxon>
        <taxon>Anaerolineales</taxon>
        <taxon>Anaerolineaceae</taxon>
        <taxon>Longilinea</taxon>
    </lineage>
</organism>
<comment type="pathway">
    <text evidence="3">Carbohydrate biosynthesis; dTDP-L-rhamnose biosynthesis.</text>
</comment>
<comment type="function">
    <text evidence="3">Catalyzes the epimerization of the C3' and C5'positions of dTDP-6-deoxy-D-xylo-4-hexulose, forming dTDP-6-deoxy-L-lyxo-4-hexulose.</text>
</comment>
<dbReference type="EC" id="5.1.3.13" evidence="3"/>
<evidence type="ECO:0000256" key="3">
    <source>
        <dbReference type="RuleBase" id="RU364069"/>
    </source>
</evidence>
<dbReference type="PANTHER" id="PTHR21047:SF2">
    <property type="entry name" value="THYMIDINE DIPHOSPHO-4-KETO-RHAMNOSE 3,5-EPIMERASE"/>
    <property type="match status" value="1"/>
</dbReference>
<dbReference type="Pfam" id="PF00908">
    <property type="entry name" value="dTDP_sugar_isom"/>
    <property type="match status" value="1"/>
</dbReference>
<sequence>MAFEISSTQLSDILLLEPRVFADERGFFMETYQSRDFARLGIPDNFVQDNQSGSRRGILRGLHYQILNPQGKLVRCIVGEIFDVAVDLRRSSPTFGRWTGTYLSAENKRQLWIPIGFAHGFFTVSEWAEVLYKASDYYNPKGERCVLWNDPQIGVQWPVPAGESPLLSPKDQLGLPLAQAETFD</sequence>
<dbReference type="NCBIfam" id="TIGR01221">
    <property type="entry name" value="rmlC"/>
    <property type="match status" value="1"/>
</dbReference>
<feature type="site" description="Participates in a stacking interaction with the thymidine ring of dTDP-4-oxo-6-deoxyglucose" evidence="2">
    <location>
        <position position="138"/>
    </location>
</feature>
<evidence type="ECO:0000256" key="1">
    <source>
        <dbReference type="PIRSR" id="PIRSR600888-1"/>
    </source>
</evidence>
<dbReference type="EMBL" id="DF967972">
    <property type="protein sequence ID" value="GAP13948.1"/>
    <property type="molecule type" value="Genomic_DNA"/>
</dbReference>
<keyword evidence="3" id="KW-0413">Isomerase</keyword>
<proteinExistence type="inferred from homology"/>
<dbReference type="GO" id="GO:0000271">
    <property type="term" value="P:polysaccharide biosynthetic process"/>
    <property type="evidence" value="ECO:0007669"/>
    <property type="project" value="TreeGrafter"/>
</dbReference>
<dbReference type="AlphaFoldDB" id="A0A0S7B8V6"/>
<dbReference type="InterPro" id="IPR011051">
    <property type="entry name" value="RmlC_Cupin_sf"/>
</dbReference>
<dbReference type="STRING" id="360412.LARV_01707"/>
<dbReference type="RefSeq" id="WP_075073245.1">
    <property type="nucleotide sequence ID" value="NZ_DF967972.1"/>
</dbReference>
<evidence type="ECO:0000313" key="4">
    <source>
        <dbReference type="EMBL" id="GAP13948.1"/>
    </source>
</evidence>
<dbReference type="InterPro" id="IPR014710">
    <property type="entry name" value="RmlC-like_jellyroll"/>
</dbReference>
<reference evidence="4" key="1">
    <citation type="submission" date="2015-07" db="EMBL/GenBank/DDBJ databases">
        <title>Draft Genome Sequences of Anaerolinea thermolimosa IMO-1, Bellilinea caldifistulae GOMI-1, Leptolinea tardivitalis YMTK-2, Levilinea saccharolytica KIBI-1,Longilinea arvoryzae KOME-1, Previously Described as Members of the Anaerolineaceae (Chloroflexi).</title>
        <authorList>
            <person name="Sekiguchi Y."/>
            <person name="Ohashi A."/>
            <person name="Matsuura N."/>
            <person name="Tourlousse M.D."/>
        </authorList>
    </citation>
    <scope>NUCLEOTIDE SEQUENCE [LARGE SCALE GENOMIC DNA]</scope>
    <source>
        <strain evidence="4">KOME-1</strain>
    </source>
</reference>
<dbReference type="PANTHER" id="PTHR21047">
    <property type="entry name" value="DTDP-6-DEOXY-D-GLUCOSE-3,5 EPIMERASE"/>
    <property type="match status" value="1"/>
</dbReference>
<dbReference type="Proteomes" id="UP000055060">
    <property type="component" value="Unassembled WGS sequence"/>
</dbReference>
<protein>
    <recommendedName>
        <fullName evidence="3">dTDP-4-dehydrorhamnose 3,5-epimerase</fullName>
        <ecNumber evidence="3">5.1.3.13</ecNumber>
    </recommendedName>
    <alternativeName>
        <fullName evidence="3">Thymidine diphospho-4-keto-rhamnose 3,5-epimerase</fullName>
    </alternativeName>
</protein>
<dbReference type="InterPro" id="IPR000888">
    <property type="entry name" value="RmlC-like"/>
</dbReference>
<dbReference type="UniPathway" id="UPA00124"/>
<comment type="subunit">
    <text evidence="3">Homodimer.</text>
</comment>